<feature type="transmembrane region" description="Helical" evidence="6">
    <location>
        <begin position="217"/>
        <end position="239"/>
    </location>
</feature>
<protein>
    <recommendedName>
        <fullName evidence="7">Major facilitator superfamily (MFS) profile domain-containing protein</fullName>
    </recommendedName>
</protein>
<keyword evidence="2 6" id="KW-0812">Transmembrane</keyword>
<evidence type="ECO:0000256" key="6">
    <source>
        <dbReference type="SAM" id="Phobius"/>
    </source>
</evidence>
<dbReference type="GO" id="GO:0022857">
    <property type="term" value="F:transmembrane transporter activity"/>
    <property type="evidence" value="ECO:0007669"/>
    <property type="project" value="InterPro"/>
</dbReference>
<feature type="transmembrane region" description="Helical" evidence="6">
    <location>
        <begin position="251"/>
        <end position="270"/>
    </location>
</feature>
<comment type="subcellular location">
    <subcellularLocation>
        <location evidence="1">Cell membrane</location>
        <topology evidence="1">Multi-pass membrane protein</topology>
    </subcellularLocation>
</comment>
<gene>
    <name evidence="8" type="ORF">GCM10017600_82630</name>
</gene>
<organism evidence="8 9">
    <name type="scientific">Streptosporangium carneum</name>
    <dbReference type="NCBI Taxonomy" id="47481"/>
    <lineage>
        <taxon>Bacteria</taxon>
        <taxon>Bacillati</taxon>
        <taxon>Actinomycetota</taxon>
        <taxon>Actinomycetes</taxon>
        <taxon>Streptosporangiales</taxon>
        <taxon>Streptosporangiaceae</taxon>
        <taxon>Streptosporangium</taxon>
    </lineage>
</organism>
<feature type="transmembrane region" description="Helical" evidence="6">
    <location>
        <begin position="424"/>
        <end position="446"/>
    </location>
</feature>
<dbReference type="EMBL" id="BSEV01000038">
    <property type="protein sequence ID" value="GLK14850.1"/>
    <property type="molecule type" value="Genomic_DNA"/>
</dbReference>
<name>A0A9W6IA15_9ACTN</name>
<accession>A0A9W6IA15</accession>
<dbReference type="Gene3D" id="1.20.1250.20">
    <property type="entry name" value="MFS general substrate transporter like domains"/>
    <property type="match status" value="2"/>
</dbReference>
<feature type="region of interest" description="Disordered" evidence="5">
    <location>
        <begin position="1"/>
        <end position="26"/>
    </location>
</feature>
<evidence type="ECO:0000313" key="9">
    <source>
        <dbReference type="Proteomes" id="UP001143474"/>
    </source>
</evidence>
<keyword evidence="4 6" id="KW-0472">Membrane</keyword>
<dbReference type="Proteomes" id="UP001143474">
    <property type="component" value="Unassembled WGS sequence"/>
</dbReference>
<evidence type="ECO:0000256" key="2">
    <source>
        <dbReference type="ARBA" id="ARBA00022692"/>
    </source>
</evidence>
<reference evidence="8" key="1">
    <citation type="journal article" date="2014" name="Int. J. Syst. Evol. Microbiol.">
        <title>Complete genome sequence of Corynebacterium casei LMG S-19264T (=DSM 44701T), isolated from a smear-ripened cheese.</title>
        <authorList>
            <consortium name="US DOE Joint Genome Institute (JGI-PGF)"/>
            <person name="Walter F."/>
            <person name="Albersmeier A."/>
            <person name="Kalinowski J."/>
            <person name="Ruckert C."/>
        </authorList>
    </citation>
    <scope>NUCLEOTIDE SEQUENCE</scope>
    <source>
        <strain evidence="8">VKM Ac-2007</strain>
    </source>
</reference>
<dbReference type="InterPro" id="IPR036259">
    <property type="entry name" value="MFS_trans_sf"/>
</dbReference>
<feature type="transmembrane region" description="Helical" evidence="6">
    <location>
        <begin position="365"/>
        <end position="385"/>
    </location>
</feature>
<feature type="transmembrane region" description="Helical" evidence="6">
    <location>
        <begin position="304"/>
        <end position="324"/>
    </location>
</feature>
<feature type="domain" description="Major facilitator superfamily (MFS) profile" evidence="7">
    <location>
        <begin position="96"/>
        <end position="477"/>
    </location>
</feature>
<feature type="transmembrane region" description="Helical" evidence="6">
    <location>
        <begin position="391"/>
        <end position="412"/>
    </location>
</feature>
<dbReference type="InterPro" id="IPR020846">
    <property type="entry name" value="MFS_dom"/>
</dbReference>
<dbReference type="SUPFAM" id="SSF103473">
    <property type="entry name" value="MFS general substrate transporter"/>
    <property type="match status" value="1"/>
</dbReference>
<dbReference type="InterPro" id="IPR052524">
    <property type="entry name" value="MFS_Cyanate_Porter"/>
</dbReference>
<evidence type="ECO:0000256" key="1">
    <source>
        <dbReference type="ARBA" id="ARBA00004651"/>
    </source>
</evidence>
<evidence type="ECO:0000256" key="3">
    <source>
        <dbReference type="ARBA" id="ARBA00022989"/>
    </source>
</evidence>
<proteinExistence type="predicted"/>
<evidence type="ECO:0000259" key="7">
    <source>
        <dbReference type="PROSITE" id="PS50850"/>
    </source>
</evidence>
<dbReference type="InterPro" id="IPR011701">
    <property type="entry name" value="MFS"/>
</dbReference>
<evidence type="ECO:0000256" key="5">
    <source>
        <dbReference type="SAM" id="MobiDB-lite"/>
    </source>
</evidence>
<sequence length="477" mass="46849">MVDEPVVGQAAGAPDEPIPGAGRGGRGAVAQDVEELAVRNGAGPVVRDAKESALQEGRGAAVRGVRGLAARNGGAPAVRDARGSAVHDGRAAGAAALAVVAVVALALNLRPALAGFSPLAGEAGAELGLGAGALSLVTTLPLLCFGVFALLAPALGRRFGTERTLAASMLLLAAGILLRGAAGTVALICGTVLVGVAIAIGNVLLPGMVKRRFSGRTGVMTGVYAAAIGGGAMFAAALAKPLDGLTHGWRTSLAVWALPALAAAVPLALLGRSATGSGVTSGAPADGSTADRGGAIGWRTAGTLAAYFGLQSIVFYVVLAWLPRVLTEAGTAPAEAGLPLSLVQLVGLPVGLAVPVLARTSRSQAWYAVACGAASALGFTGLLVAPGAAPYAWAFLLGLGIAAFPLALAMVTARAGGPAQADRLSSVVQSCGYLMSAAGPLAAGLLRDVTGTWTASLAVMVVVAALMALLGWLAARL</sequence>
<evidence type="ECO:0000313" key="8">
    <source>
        <dbReference type="EMBL" id="GLK14850.1"/>
    </source>
</evidence>
<feature type="transmembrane region" description="Helical" evidence="6">
    <location>
        <begin position="185"/>
        <end position="205"/>
    </location>
</feature>
<keyword evidence="3 6" id="KW-1133">Transmembrane helix</keyword>
<feature type="transmembrane region" description="Helical" evidence="6">
    <location>
        <begin position="452"/>
        <end position="475"/>
    </location>
</feature>
<dbReference type="AlphaFoldDB" id="A0A9W6IA15"/>
<feature type="transmembrane region" description="Helical" evidence="6">
    <location>
        <begin position="336"/>
        <end position="358"/>
    </location>
</feature>
<dbReference type="Pfam" id="PF07690">
    <property type="entry name" value="MFS_1"/>
    <property type="match status" value="1"/>
</dbReference>
<comment type="caution">
    <text evidence="8">The sequence shown here is derived from an EMBL/GenBank/DDBJ whole genome shotgun (WGS) entry which is preliminary data.</text>
</comment>
<dbReference type="PANTHER" id="PTHR23523:SF2">
    <property type="entry name" value="2-NITROIMIDAZOLE TRANSPORTER"/>
    <property type="match status" value="1"/>
</dbReference>
<evidence type="ECO:0000256" key="4">
    <source>
        <dbReference type="ARBA" id="ARBA00023136"/>
    </source>
</evidence>
<reference evidence="8" key="2">
    <citation type="submission" date="2023-01" db="EMBL/GenBank/DDBJ databases">
        <authorList>
            <person name="Sun Q."/>
            <person name="Evtushenko L."/>
        </authorList>
    </citation>
    <scope>NUCLEOTIDE SEQUENCE</scope>
    <source>
        <strain evidence="8">VKM Ac-2007</strain>
    </source>
</reference>
<dbReference type="PROSITE" id="PS50850">
    <property type="entry name" value="MFS"/>
    <property type="match status" value="1"/>
</dbReference>
<dbReference type="PANTHER" id="PTHR23523">
    <property type="match status" value="1"/>
</dbReference>
<feature type="transmembrane region" description="Helical" evidence="6">
    <location>
        <begin position="163"/>
        <end position="179"/>
    </location>
</feature>
<keyword evidence="9" id="KW-1185">Reference proteome</keyword>
<feature type="transmembrane region" description="Helical" evidence="6">
    <location>
        <begin position="129"/>
        <end position="151"/>
    </location>
</feature>
<feature type="transmembrane region" description="Helical" evidence="6">
    <location>
        <begin position="91"/>
        <end position="109"/>
    </location>
</feature>
<dbReference type="GO" id="GO:0005886">
    <property type="term" value="C:plasma membrane"/>
    <property type="evidence" value="ECO:0007669"/>
    <property type="project" value="UniProtKB-SubCell"/>
</dbReference>